<reference evidence="1 2" key="1">
    <citation type="submission" date="2019-08" db="EMBL/GenBank/DDBJ databases">
        <title>Genome sequence of Psychrobacter frigidicola ACAM304 (type strain).</title>
        <authorList>
            <person name="Bowman J.P."/>
        </authorList>
    </citation>
    <scope>NUCLEOTIDE SEQUENCE [LARGE SCALE GENOMIC DNA]</scope>
    <source>
        <strain evidence="1 2">ACAM 304</strain>
    </source>
</reference>
<dbReference type="Proteomes" id="UP000321903">
    <property type="component" value="Unassembled WGS sequence"/>
</dbReference>
<keyword evidence="2" id="KW-1185">Reference proteome</keyword>
<dbReference type="OrthoDB" id="5682237at2"/>
<sequence>MTYKVIRRDLTETTRKCDFCPRYLISLKAYVLENVETNELFYAGPKCAKNNVGDNSLFGVPDLTKFTMATGNREDSSIDGRGSTDINNRQRKAIEERKAIEYLMLRENKLVNELNCSYSVLREYYQKSKIQKLSESDIIHINNIAYKAPEHLTLSVLQKIYNYLFWIDVGIAKLDSGKTDFLVNVRRTIVSKRKITEGQKLAINRWLENIDGVPQLR</sequence>
<dbReference type="RefSeq" id="WP_147224373.1">
    <property type="nucleotide sequence ID" value="NZ_CAJGYY010000001.1"/>
</dbReference>
<protein>
    <submittedName>
        <fullName evidence="1">Uncharacterized protein</fullName>
    </submittedName>
</protein>
<organism evidence="1 2">
    <name type="scientific">Psychrobacter frigidicola</name>
    <dbReference type="NCBI Taxonomy" id="45611"/>
    <lineage>
        <taxon>Bacteria</taxon>
        <taxon>Pseudomonadati</taxon>
        <taxon>Pseudomonadota</taxon>
        <taxon>Gammaproteobacteria</taxon>
        <taxon>Moraxellales</taxon>
        <taxon>Moraxellaceae</taxon>
        <taxon>Psychrobacter</taxon>
    </lineage>
</organism>
<comment type="caution">
    <text evidence="1">The sequence shown here is derived from an EMBL/GenBank/DDBJ whole genome shotgun (WGS) entry which is preliminary data.</text>
</comment>
<proteinExistence type="predicted"/>
<evidence type="ECO:0000313" key="1">
    <source>
        <dbReference type="EMBL" id="TXD96277.1"/>
    </source>
</evidence>
<dbReference type="EMBL" id="VORZ01000004">
    <property type="protein sequence ID" value="TXD96277.1"/>
    <property type="molecule type" value="Genomic_DNA"/>
</dbReference>
<gene>
    <name evidence="1" type="ORF">ES754_11650</name>
</gene>
<accession>A0A5C6ZZ05</accession>
<dbReference type="AlphaFoldDB" id="A0A5C6ZZ05"/>
<evidence type="ECO:0000313" key="2">
    <source>
        <dbReference type="Proteomes" id="UP000321903"/>
    </source>
</evidence>
<name>A0A5C6ZZ05_9GAMM</name>